<feature type="transmembrane region" description="Helical" evidence="1">
    <location>
        <begin position="6"/>
        <end position="29"/>
    </location>
</feature>
<gene>
    <name evidence="2" type="ORF">CVU82_04285</name>
</gene>
<keyword evidence="1" id="KW-0812">Transmembrane</keyword>
<evidence type="ECO:0000313" key="3">
    <source>
        <dbReference type="Proteomes" id="UP000233517"/>
    </source>
</evidence>
<organism evidence="2 3">
    <name type="scientific">Candidatus Falkowbacteria bacterium HGW-Falkowbacteria-1</name>
    <dbReference type="NCBI Taxonomy" id="2013768"/>
    <lineage>
        <taxon>Bacteria</taxon>
        <taxon>Candidatus Falkowiibacteriota</taxon>
    </lineage>
</organism>
<reference evidence="2 3" key="1">
    <citation type="journal article" date="2017" name="ISME J.">
        <title>Potential for microbial H2 and metal transformations associated with novel bacteria and archaea in deep terrestrial subsurface sediments.</title>
        <authorList>
            <person name="Hernsdorf A.W."/>
            <person name="Amano Y."/>
            <person name="Miyakawa K."/>
            <person name="Ise K."/>
            <person name="Suzuki Y."/>
            <person name="Anantharaman K."/>
            <person name="Probst A."/>
            <person name="Burstein D."/>
            <person name="Thomas B.C."/>
            <person name="Banfield J.F."/>
        </authorList>
    </citation>
    <scope>NUCLEOTIDE SEQUENCE [LARGE SCALE GENOMIC DNA]</scope>
    <source>
        <strain evidence="2">HGW-Falkowbacteria-1</strain>
    </source>
</reference>
<feature type="transmembrane region" description="Helical" evidence="1">
    <location>
        <begin position="64"/>
        <end position="84"/>
    </location>
</feature>
<dbReference type="AlphaFoldDB" id="A0A2N2E945"/>
<sequence>MKMFYVFLALIAIGYGAGFIISFITKIILSIFSSTIENKTDTGLTIGVIISLVARIIWGSGFDISFMLTIGISSVLGFHVFIWISKKQI</sequence>
<dbReference type="Proteomes" id="UP000233517">
    <property type="component" value="Unassembled WGS sequence"/>
</dbReference>
<evidence type="ECO:0000313" key="2">
    <source>
        <dbReference type="EMBL" id="PKM91235.1"/>
    </source>
</evidence>
<keyword evidence="1" id="KW-0472">Membrane</keyword>
<protein>
    <submittedName>
        <fullName evidence="2">Uncharacterized protein</fullName>
    </submittedName>
</protein>
<comment type="caution">
    <text evidence="2">The sequence shown here is derived from an EMBL/GenBank/DDBJ whole genome shotgun (WGS) entry which is preliminary data.</text>
</comment>
<keyword evidence="1" id="KW-1133">Transmembrane helix</keyword>
<dbReference type="EMBL" id="PHAI01000003">
    <property type="protein sequence ID" value="PKM91235.1"/>
    <property type="molecule type" value="Genomic_DNA"/>
</dbReference>
<evidence type="ECO:0000256" key="1">
    <source>
        <dbReference type="SAM" id="Phobius"/>
    </source>
</evidence>
<accession>A0A2N2E945</accession>
<proteinExistence type="predicted"/>
<name>A0A2N2E945_9BACT</name>